<dbReference type="Proteomes" id="UP001633002">
    <property type="component" value="Unassembled WGS sequence"/>
</dbReference>
<proteinExistence type="predicted"/>
<dbReference type="EMBL" id="JBJQOH010000004">
    <property type="protein sequence ID" value="KAL3687212.1"/>
    <property type="molecule type" value="Genomic_DNA"/>
</dbReference>
<name>A0ABD3H6T0_9MARC</name>
<evidence type="ECO:0000256" key="1">
    <source>
        <dbReference type="SAM" id="MobiDB-lite"/>
    </source>
</evidence>
<gene>
    <name evidence="2" type="ORF">R1sor_013521</name>
</gene>
<feature type="region of interest" description="Disordered" evidence="1">
    <location>
        <begin position="146"/>
        <end position="170"/>
    </location>
</feature>
<keyword evidence="3" id="KW-1185">Reference proteome</keyword>
<feature type="region of interest" description="Disordered" evidence="1">
    <location>
        <begin position="32"/>
        <end position="53"/>
    </location>
</feature>
<dbReference type="AlphaFoldDB" id="A0ABD3H6T0"/>
<organism evidence="2 3">
    <name type="scientific">Riccia sorocarpa</name>
    <dbReference type="NCBI Taxonomy" id="122646"/>
    <lineage>
        <taxon>Eukaryota</taxon>
        <taxon>Viridiplantae</taxon>
        <taxon>Streptophyta</taxon>
        <taxon>Embryophyta</taxon>
        <taxon>Marchantiophyta</taxon>
        <taxon>Marchantiopsida</taxon>
        <taxon>Marchantiidae</taxon>
        <taxon>Marchantiales</taxon>
        <taxon>Ricciaceae</taxon>
        <taxon>Riccia</taxon>
    </lineage>
</organism>
<evidence type="ECO:0008006" key="4">
    <source>
        <dbReference type="Google" id="ProtNLM"/>
    </source>
</evidence>
<comment type="caution">
    <text evidence="2">The sequence shown here is derived from an EMBL/GenBank/DDBJ whole genome shotgun (WGS) entry which is preliminary data.</text>
</comment>
<sequence>MENFERFGWSSISQEEHLDNLSRSAIAVAVDPTDNVEGGRSESEGNPIDFEAEELPSEKTVDRRRRHRNHENAFSVNDVLHDVSTGQGHRSMDNSNPVANEDHTKIGSCESTIRGWFLSDKRTLKPKFKDLAEKLEREVQFGPELVDVQGPQPPRRIRARKGPGRLDEFGPTVWSQDPELQIRLASKLQEQRNAGAILNSNTIRAITKAFFLVHYPEILQERGGPWQISLTWIQEWVRRALHWSFRVSTTAAQKLPLDWQTQGESMCLRLAYLVFTKRIPQELVVNMDQTGFYLMPTRNECMYATKGSKDVAVTCREDKRQITVYVSSSAVGELLPMQMIFKGKTTAIVPNSATALLLNHLGWHLTHNDNNWSNVKTCKDWIQKIRLAQGNSRL</sequence>
<evidence type="ECO:0000313" key="3">
    <source>
        <dbReference type="Proteomes" id="UP001633002"/>
    </source>
</evidence>
<evidence type="ECO:0000313" key="2">
    <source>
        <dbReference type="EMBL" id="KAL3687212.1"/>
    </source>
</evidence>
<protein>
    <recommendedName>
        <fullName evidence="4">Transposase</fullName>
    </recommendedName>
</protein>
<reference evidence="2 3" key="1">
    <citation type="submission" date="2024-09" db="EMBL/GenBank/DDBJ databases">
        <title>Chromosome-scale assembly of Riccia sorocarpa.</title>
        <authorList>
            <person name="Paukszto L."/>
        </authorList>
    </citation>
    <scope>NUCLEOTIDE SEQUENCE [LARGE SCALE GENOMIC DNA]</scope>
    <source>
        <strain evidence="2">LP-2024</strain>
        <tissue evidence="2">Aerial parts of the thallus</tissue>
    </source>
</reference>
<accession>A0ABD3H6T0</accession>